<dbReference type="InterPro" id="IPR003593">
    <property type="entry name" value="AAA+_ATPase"/>
</dbReference>
<dbReference type="Proteomes" id="UP000824166">
    <property type="component" value="Unassembled WGS sequence"/>
</dbReference>
<dbReference type="RefSeq" id="WP_216922414.1">
    <property type="nucleotide sequence ID" value="NZ_JAHOPC010000001.1"/>
</dbReference>
<organism evidence="7 8">
    <name type="scientific">Paenarthrobacter aromaticivorans</name>
    <dbReference type="NCBI Taxonomy" id="2849150"/>
    <lineage>
        <taxon>Bacteria</taxon>
        <taxon>Bacillati</taxon>
        <taxon>Actinomycetota</taxon>
        <taxon>Actinomycetes</taxon>
        <taxon>Micrococcales</taxon>
        <taxon>Micrococcaceae</taxon>
        <taxon>Paenarthrobacter</taxon>
    </lineage>
</organism>
<dbReference type="InterPro" id="IPR017871">
    <property type="entry name" value="ABC_transporter-like_CS"/>
</dbReference>
<evidence type="ECO:0000313" key="8">
    <source>
        <dbReference type="Proteomes" id="UP000824166"/>
    </source>
</evidence>
<name>A0ABS6I464_9MICC</name>
<comment type="caution">
    <text evidence="7">The sequence shown here is derived from an EMBL/GenBank/DDBJ whole genome shotgun (WGS) entry which is preliminary data.</text>
</comment>
<evidence type="ECO:0000256" key="4">
    <source>
        <dbReference type="ARBA" id="ARBA00022475"/>
    </source>
</evidence>
<dbReference type="Pfam" id="PF00005">
    <property type="entry name" value="ABC_tran"/>
    <property type="match status" value="2"/>
</dbReference>
<dbReference type="EMBL" id="JAHOPC010000001">
    <property type="protein sequence ID" value="MBU8865192.1"/>
    <property type="molecule type" value="Genomic_DNA"/>
</dbReference>
<evidence type="ECO:0000256" key="1">
    <source>
        <dbReference type="ARBA" id="ARBA00004202"/>
    </source>
</evidence>
<feature type="domain" description="ABC transporter" evidence="6">
    <location>
        <begin position="4"/>
        <end position="252"/>
    </location>
</feature>
<comment type="similarity">
    <text evidence="2">Belongs to the ABC transporter superfamily.</text>
</comment>
<feature type="domain" description="ABC transporter" evidence="6">
    <location>
        <begin position="273"/>
        <end position="527"/>
    </location>
</feature>
<dbReference type="InterPro" id="IPR050388">
    <property type="entry name" value="ABC_Ni/Peptide_Import"/>
</dbReference>
<evidence type="ECO:0000256" key="5">
    <source>
        <dbReference type="ARBA" id="ARBA00023136"/>
    </source>
</evidence>
<reference evidence="7 8" key="1">
    <citation type="submission" date="2021-06" db="EMBL/GenBank/DDBJ databases">
        <authorList>
            <person name="Jeong J.W."/>
        </authorList>
    </citation>
    <scope>NUCLEOTIDE SEQUENCE [LARGE SCALE GENOMIC DNA]</scope>
    <source>
        <strain evidence="7 8">MMS21-TAE1-1</strain>
    </source>
</reference>
<comment type="subcellular location">
    <subcellularLocation>
        <location evidence="1">Cell membrane</location>
        <topology evidence="1">Peripheral membrane protein</topology>
    </subcellularLocation>
</comment>
<dbReference type="SMART" id="SM00382">
    <property type="entry name" value="AAA"/>
    <property type="match status" value="2"/>
</dbReference>
<sequence>MPELVIEDLTVRSTATEPPILSRVSLTVRPGEFVALVGGSGSGKTMTAKSVLQLLPQPLRIESGSIRLGPLDVTNAPETELNRIRGGRLGMLFQQPKRMFNPNKTIRKHLKEPLKLHAGLAGKPADTKVLELLAEVGFEDPEWGAQAYPHQLSGGMAQRAMTAMALAGQPEILLADEPTSALDKVLESQILELLDRERRQRGLGILYITHNLASVAAFADRVLVMDAGKIVESGTTEAVLGSPKTAYTRKLLDASNLLPTSITDVTPQGRNVLTLTNVVKHFGPGKSLGMGKRFGLGKRFGMGNADRPALNSVSLALKQGEILGVLGQSGSGKSTLARAMVGLEGISGGSITRTLAAGETSPPTAVQLVFQEPHDSFDPRMTLRASLEAPLRQHAGLSSAERSQRLQDAMKEVELDPCLLDRRPGQCSGGQLQRVTIARALLLEPEVLICDEATSALDALTQRTILDLLQRLHRDRGLSLMIITHDMDVVRHMCQRVAVLFQGRLVELTDTHKFFAEPQHEHSRDLVSAAIPCRGLHLKKMRAAS</sequence>
<gene>
    <name evidence="7" type="ORF">KSW38_02640</name>
</gene>
<accession>A0ABS6I464</accession>
<evidence type="ECO:0000256" key="2">
    <source>
        <dbReference type="ARBA" id="ARBA00005417"/>
    </source>
</evidence>
<dbReference type="InterPro" id="IPR003439">
    <property type="entry name" value="ABC_transporter-like_ATP-bd"/>
</dbReference>
<proteinExistence type="inferred from homology"/>
<dbReference type="PROSITE" id="PS50893">
    <property type="entry name" value="ABC_TRANSPORTER_2"/>
    <property type="match status" value="2"/>
</dbReference>
<dbReference type="PROSITE" id="PS00211">
    <property type="entry name" value="ABC_TRANSPORTER_1"/>
    <property type="match status" value="1"/>
</dbReference>
<keyword evidence="7" id="KW-0547">Nucleotide-binding</keyword>
<keyword evidence="8" id="KW-1185">Reference proteome</keyword>
<dbReference type="CDD" id="cd03257">
    <property type="entry name" value="ABC_NikE_OppD_transporters"/>
    <property type="match status" value="2"/>
</dbReference>
<keyword evidence="7" id="KW-0067">ATP-binding</keyword>
<protein>
    <submittedName>
        <fullName evidence="7">ABC transporter ATP-binding protein</fullName>
    </submittedName>
</protein>
<evidence type="ECO:0000256" key="3">
    <source>
        <dbReference type="ARBA" id="ARBA00022448"/>
    </source>
</evidence>
<keyword evidence="3" id="KW-0813">Transport</keyword>
<dbReference type="GO" id="GO:0005524">
    <property type="term" value="F:ATP binding"/>
    <property type="evidence" value="ECO:0007669"/>
    <property type="project" value="UniProtKB-KW"/>
</dbReference>
<evidence type="ECO:0000259" key="6">
    <source>
        <dbReference type="PROSITE" id="PS50893"/>
    </source>
</evidence>
<dbReference type="PANTHER" id="PTHR43297">
    <property type="entry name" value="OLIGOPEPTIDE TRANSPORT ATP-BINDING PROTEIN APPD"/>
    <property type="match status" value="1"/>
</dbReference>
<evidence type="ECO:0000313" key="7">
    <source>
        <dbReference type="EMBL" id="MBU8865192.1"/>
    </source>
</evidence>
<keyword evidence="4" id="KW-1003">Cell membrane</keyword>
<keyword evidence="5" id="KW-0472">Membrane</keyword>
<dbReference type="PANTHER" id="PTHR43297:SF2">
    <property type="entry name" value="DIPEPTIDE TRANSPORT ATP-BINDING PROTEIN DPPD"/>
    <property type="match status" value="1"/>
</dbReference>